<comment type="caution">
    <text evidence="1">The sequence shown here is derived from an EMBL/GenBank/DDBJ whole genome shotgun (WGS) entry which is preliminary data.</text>
</comment>
<gene>
    <name evidence="1" type="ORF">CON16_01535</name>
</gene>
<accession>A0A2A7DG06</accession>
<organism evidence="1 2">
    <name type="scientific">Bacillus anthracis</name>
    <name type="common">anthrax bacterium</name>
    <dbReference type="NCBI Taxonomy" id="1392"/>
    <lineage>
        <taxon>Bacteria</taxon>
        <taxon>Bacillati</taxon>
        <taxon>Bacillota</taxon>
        <taxon>Bacilli</taxon>
        <taxon>Bacillales</taxon>
        <taxon>Bacillaceae</taxon>
        <taxon>Bacillus</taxon>
        <taxon>Bacillus cereus group</taxon>
    </lineage>
</organism>
<evidence type="ECO:0000313" key="1">
    <source>
        <dbReference type="EMBL" id="PDZ18894.1"/>
    </source>
</evidence>
<proteinExistence type="predicted"/>
<protein>
    <submittedName>
        <fullName evidence="1">Uncharacterized protein</fullName>
    </submittedName>
</protein>
<name>A0A2A7DG06_BACAN</name>
<reference evidence="1 2" key="1">
    <citation type="submission" date="2017-09" db="EMBL/GenBank/DDBJ databases">
        <title>Large-scale bioinformatics analysis of Bacillus genomes uncovers conserved roles of natural products in bacterial physiology.</title>
        <authorList>
            <consortium name="Agbiome Team Llc"/>
            <person name="Bleich R.M."/>
            <person name="Grubbs K.J."/>
            <person name="Santa Maria K.C."/>
            <person name="Allen S.E."/>
            <person name="Farag S."/>
            <person name="Shank E.A."/>
            <person name="Bowers A."/>
        </authorList>
    </citation>
    <scope>NUCLEOTIDE SEQUENCE [LARGE SCALE GENOMIC DNA]</scope>
    <source>
        <strain evidence="1 2">AFS095574</strain>
    </source>
</reference>
<dbReference type="Proteomes" id="UP000220192">
    <property type="component" value="Unassembled WGS sequence"/>
</dbReference>
<sequence length="34" mass="4186">MLCVWEQNILKDNYKKVEINDSYISLRDLIKDER</sequence>
<dbReference type="EMBL" id="NVLX01000002">
    <property type="protein sequence ID" value="PDZ18894.1"/>
    <property type="molecule type" value="Genomic_DNA"/>
</dbReference>
<evidence type="ECO:0000313" key="2">
    <source>
        <dbReference type="Proteomes" id="UP000220192"/>
    </source>
</evidence>
<dbReference type="AlphaFoldDB" id="A0A2A7DG06"/>